<organism evidence="4 5">
    <name type="scientific">Christiangramia fulva</name>
    <dbReference type="NCBI Taxonomy" id="2126553"/>
    <lineage>
        <taxon>Bacteria</taxon>
        <taxon>Pseudomonadati</taxon>
        <taxon>Bacteroidota</taxon>
        <taxon>Flavobacteriia</taxon>
        <taxon>Flavobacteriales</taxon>
        <taxon>Flavobacteriaceae</taxon>
        <taxon>Christiangramia</taxon>
    </lineage>
</organism>
<dbReference type="Proteomes" id="UP000241507">
    <property type="component" value="Chromosome"/>
</dbReference>
<dbReference type="GO" id="GO:0016226">
    <property type="term" value="P:iron-sulfur cluster assembly"/>
    <property type="evidence" value="ECO:0007669"/>
    <property type="project" value="InterPro"/>
</dbReference>
<reference evidence="5" key="1">
    <citation type="submission" date="2018-03" db="EMBL/GenBank/DDBJ databases">
        <title>Gramella fulva sp. nov., isolated from a dry surface of tidal flat.</title>
        <authorList>
            <person name="Hwang S.H."/>
            <person name="Hwang W.M."/>
            <person name="Kang K."/>
            <person name="Ahn T.-Y."/>
        </authorList>
    </citation>
    <scope>NUCLEOTIDE SEQUENCE [LARGE SCALE GENOMIC DNA]</scope>
    <source>
        <strain evidence="5">SH35</strain>
    </source>
</reference>
<evidence type="ECO:0000256" key="1">
    <source>
        <dbReference type="ARBA" id="ARBA00043967"/>
    </source>
</evidence>
<evidence type="ECO:0000259" key="3">
    <source>
        <dbReference type="Pfam" id="PF19295"/>
    </source>
</evidence>
<dbReference type="EMBL" id="CP028136">
    <property type="protein sequence ID" value="AVR44993.1"/>
    <property type="molecule type" value="Genomic_DNA"/>
</dbReference>
<dbReference type="InterPro" id="IPR011542">
    <property type="entry name" value="SUF_FeS_clus_asmbl_SufD"/>
</dbReference>
<dbReference type="PANTHER" id="PTHR43575:SF1">
    <property type="entry name" value="PROTEIN ABCI7, CHLOROPLASTIC"/>
    <property type="match status" value="1"/>
</dbReference>
<feature type="domain" description="SUF system FeS cluster assembly SufBD core" evidence="2">
    <location>
        <begin position="176"/>
        <end position="404"/>
    </location>
</feature>
<protein>
    <submittedName>
        <fullName evidence="4">Fe-S cluster assembly protein SufD</fullName>
    </submittedName>
</protein>
<proteinExistence type="inferred from homology"/>
<evidence type="ECO:0000259" key="2">
    <source>
        <dbReference type="Pfam" id="PF01458"/>
    </source>
</evidence>
<dbReference type="RefSeq" id="WP_107011771.1">
    <property type="nucleotide sequence ID" value="NZ_CP028136.1"/>
</dbReference>
<dbReference type="AlphaFoldDB" id="A0A2R3Z3Y8"/>
<dbReference type="NCBIfam" id="TIGR01981">
    <property type="entry name" value="sufD"/>
    <property type="match status" value="1"/>
</dbReference>
<accession>A0A2R3Z3Y8</accession>
<evidence type="ECO:0000313" key="4">
    <source>
        <dbReference type="EMBL" id="AVR44993.1"/>
    </source>
</evidence>
<evidence type="ECO:0000313" key="5">
    <source>
        <dbReference type="Proteomes" id="UP000241507"/>
    </source>
</evidence>
<sequence>MELKDKLISSFLAFEEGLDSDNTLYNVRNRAIKDFEALGFPNRKEEDWKYTSLNPVLKQDYSVFPKKEDAIDYRDIKKYFIHDIDTYDLVFVDGIYSSHLSQTTHDKIDVCLMSSALNKDKYRPVIENYFSKVAPKTGLNSLNTAFAREGAFIHIHKNRQANKPIQIINFSTGNEPSLLLQPRNLIVVDENSQVQVIERHQSLTDHPVLTNSVTEIFAEKRAIVDYYKIQNDKSSASLIDNTFIEQKDESNVSVHTFSFGGKLTRNNLQFFQKGERINSILKGVTIIEDKQHVDHNTLVHHIEPNCESHQDYKGIYGDRSTGVFNGRVIVEKEAQKTNAYQSNNNILADDKATINSKPQLEIFADDVRCSHGCTIGQLDEDALFYLQSRGIPRKEARGLLMYAFANNVLESVKIPEVKKRINKLIATKLEVDLGFNL</sequence>
<dbReference type="InterPro" id="IPR045595">
    <property type="entry name" value="SufBD_N"/>
</dbReference>
<comment type="similarity">
    <text evidence="1">Belongs to the iron-sulfur cluster assembly SufBD family.</text>
</comment>
<dbReference type="InterPro" id="IPR037284">
    <property type="entry name" value="SUF_FeS_clus_asmbl_SufBD_sf"/>
</dbReference>
<gene>
    <name evidence="4" type="primary">sufD</name>
    <name evidence="4" type="ORF">C7S20_06745</name>
</gene>
<dbReference type="InterPro" id="IPR000825">
    <property type="entry name" value="SUF_FeS_clus_asmbl_SufBD_core"/>
</dbReference>
<dbReference type="Pfam" id="PF19295">
    <property type="entry name" value="SufBD_N"/>
    <property type="match status" value="1"/>
</dbReference>
<dbReference type="KEGG" id="grs:C7S20_06745"/>
<keyword evidence="5" id="KW-1185">Reference proteome</keyword>
<dbReference type="InterPro" id="IPR055346">
    <property type="entry name" value="Fe-S_cluster_assembly_SufBD"/>
</dbReference>
<dbReference type="OrthoDB" id="9768262at2"/>
<dbReference type="PANTHER" id="PTHR43575">
    <property type="entry name" value="PROTEIN ABCI7, CHLOROPLASTIC"/>
    <property type="match status" value="1"/>
</dbReference>
<name>A0A2R3Z3Y8_9FLAO</name>
<dbReference type="Pfam" id="PF01458">
    <property type="entry name" value="SUFBD_core"/>
    <property type="match status" value="1"/>
</dbReference>
<dbReference type="SUPFAM" id="SSF101960">
    <property type="entry name" value="Stabilizer of iron transporter SufD"/>
    <property type="match status" value="1"/>
</dbReference>
<feature type="domain" description="SUF system FeS cluster assembly SufBD N-terminal" evidence="3">
    <location>
        <begin position="20"/>
        <end position="167"/>
    </location>
</feature>